<dbReference type="AlphaFoldDB" id="A0AAV4EE32"/>
<feature type="transmembrane region" description="Helical" evidence="6">
    <location>
        <begin position="128"/>
        <end position="152"/>
    </location>
</feature>
<feature type="transmembrane region" description="Helical" evidence="6">
    <location>
        <begin position="44"/>
        <end position="68"/>
    </location>
</feature>
<dbReference type="InterPro" id="IPR019427">
    <property type="entry name" value="7TM_GPCR_serpentine_rcpt_Srw"/>
</dbReference>
<organism evidence="8 9">
    <name type="scientific">Elysia marginata</name>
    <dbReference type="NCBI Taxonomy" id="1093978"/>
    <lineage>
        <taxon>Eukaryota</taxon>
        <taxon>Metazoa</taxon>
        <taxon>Spiralia</taxon>
        <taxon>Lophotrochozoa</taxon>
        <taxon>Mollusca</taxon>
        <taxon>Gastropoda</taxon>
        <taxon>Heterobranchia</taxon>
        <taxon>Euthyneura</taxon>
        <taxon>Panpulmonata</taxon>
        <taxon>Sacoglossa</taxon>
        <taxon>Placobranchoidea</taxon>
        <taxon>Plakobranchidae</taxon>
        <taxon>Elysia</taxon>
    </lineage>
</organism>
<evidence type="ECO:0000256" key="2">
    <source>
        <dbReference type="ARBA" id="ARBA00022692"/>
    </source>
</evidence>
<feature type="compositionally biased region" description="Polar residues" evidence="5">
    <location>
        <begin position="1"/>
        <end position="15"/>
    </location>
</feature>
<dbReference type="Pfam" id="PF10324">
    <property type="entry name" value="7TM_GPCR_Srw"/>
    <property type="match status" value="1"/>
</dbReference>
<dbReference type="GO" id="GO:0008528">
    <property type="term" value="F:G protein-coupled peptide receptor activity"/>
    <property type="evidence" value="ECO:0007669"/>
    <property type="project" value="InterPro"/>
</dbReference>
<reference evidence="8 9" key="1">
    <citation type="journal article" date="2021" name="Elife">
        <title>Chloroplast acquisition without the gene transfer in kleptoplastic sea slugs, Plakobranchus ocellatus.</title>
        <authorList>
            <person name="Maeda T."/>
            <person name="Takahashi S."/>
            <person name="Yoshida T."/>
            <person name="Shimamura S."/>
            <person name="Takaki Y."/>
            <person name="Nagai Y."/>
            <person name="Toyoda A."/>
            <person name="Suzuki Y."/>
            <person name="Arimoto A."/>
            <person name="Ishii H."/>
            <person name="Satoh N."/>
            <person name="Nishiyama T."/>
            <person name="Hasebe M."/>
            <person name="Maruyama T."/>
            <person name="Minagawa J."/>
            <person name="Obokata J."/>
            <person name="Shigenobu S."/>
        </authorList>
    </citation>
    <scope>NUCLEOTIDE SEQUENCE [LARGE SCALE GENOMIC DNA]</scope>
</reference>
<dbReference type="PROSITE" id="PS50262">
    <property type="entry name" value="G_PROTEIN_RECEP_F1_2"/>
    <property type="match status" value="1"/>
</dbReference>
<keyword evidence="3 6" id="KW-1133">Transmembrane helix</keyword>
<keyword evidence="2 6" id="KW-0812">Transmembrane</keyword>
<feature type="transmembrane region" description="Helical" evidence="6">
    <location>
        <begin position="219"/>
        <end position="242"/>
    </location>
</feature>
<evidence type="ECO:0000256" key="1">
    <source>
        <dbReference type="ARBA" id="ARBA00004370"/>
    </source>
</evidence>
<feature type="domain" description="G-protein coupled receptors family 1 profile" evidence="7">
    <location>
        <begin position="59"/>
        <end position="346"/>
    </location>
</feature>
<keyword evidence="8" id="KW-0675">Receptor</keyword>
<feature type="region of interest" description="Disordered" evidence="5">
    <location>
        <begin position="255"/>
        <end position="275"/>
    </location>
</feature>
<feature type="transmembrane region" description="Helical" evidence="6">
    <location>
        <begin position="330"/>
        <end position="349"/>
    </location>
</feature>
<evidence type="ECO:0000256" key="5">
    <source>
        <dbReference type="SAM" id="MobiDB-lite"/>
    </source>
</evidence>
<dbReference type="PANTHER" id="PTHR46641:SF2">
    <property type="entry name" value="FMRFAMIDE RECEPTOR"/>
    <property type="match status" value="1"/>
</dbReference>
<feature type="transmembrane region" description="Helical" evidence="6">
    <location>
        <begin position="286"/>
        <end position="310"/>
    </location>
</feature>
<evidence type="ECO:0000313" key="8">
    <source>
        <dbReference type="EMBL" id="GFR59317.1"/>
    </source>
</evidence>
<dbReference type="SUPFAM" id="SSF81321">
    <property type="entry name" value="Family A G protein-coupled receptor-like"/>
    <property type="match status" value="1"/>
</dbReference>
<dbReference type="InterPro" id="IPR000276">
    <property type="entry name" value="GPCR_Rhodpsn"/>
</dbReference>
<dbReference type="InterPro" id="IPR052954">
    <property type="entry name" value="GPCR-Ligand_Int"/>
</dbReference>
<keyword evidence="4 6" id="KW-0472">Membrane</keyword>
<dbReference type="Gene3D" id="1.20.1070.10">
    <property type="entry name" value="Rhodopsin 7-helix transmembrane proteins"/>
    <property type="match status" value="1"/>
</dbReference>
<name>A0AAV4EE32_9GAST</name>
<evidence type="ECO:0000256" key="3">
    <source>
        <dbReference type="ARBA" id="ARBA00022989"/>
    </source>
</evidence>
<dbReference type="PANTHER" id="PTHR46641">
    <property type="entry name" value="FMRFAMIDE RECEPTOR-RELATED"/>
    <property type="match status" value="1"/>
</dbReference>
<evidence type="ECO:0000256" key="6">
    <source>
        <dbReference type="SAM" id="Phobius"/>
    </source>
</evidence>
<dbReference type="Proteomes" id="UP000762676">
    <property type="component" value="Unassembled WGS sequence"/>
</dbReference>
<keyword evidence="9" id="KW-1185">Reference proteome</keyword>
<proteinExistence type="predicted"/>
<comment type="caution">
    <text evidence="8">The sequence shown here is derived from an EMBL/GenBank/DDBJ whole genome shotgun (WGS) entry which is preliminary data.</text>
</comment>
<accession>A0AAV4EE32</accession>
<dbReference type="InterPro" id="IPR017452">
    <property type="entry name" value="GPCR_Rhodpsn_7TM"/>
</dbReference>
<dbReference type="EMBL" id="BMAT01007185">
    <property type="protein sequence ID" value="GFR59317.1"/>
    <property type="molecule type" value="Genomic_DNA"/>
</dbReference>
<gene>
    <name evidence="8" type="ORF">ElyMa_003502600</name>
</gene>
<evidence type="ECO:0000313" key="9">
    <source>
        <dbReference type="Proteomes" id="UP000762676"/>
    </source>
</evidence>
<dbReference type="PRINTS" id="PR00237">
    <property type="entry name" value="GPCRRHODOPSN"/>
</dbReference>
<sequence>MENSNVRNSEGSYNFSPSSDVSADRVVSSTYDIPAWFYSLLMEYLSYAMIGVSVFGMTSNILIIVIYVKIGFSESINISYCALGISDTLYVIFVTWNAICFIPAFARLNLPFIPSQVVVPTGGANSDIFLKTTAWITAWISVERCLCVMFPFKVRTFVTRGKTLFAIITMSFFIVVPLTGLNFAFYAFEFTYDFERNRTILKLFHRNSTLINRINDVYFIYKTLLLNFLPLLVVLLCAVFLATRLKASAAWRLQHSGPRPTKNASPPTEDKTAKRKYDKDMRIAKTVLLIAVTFILLGALNVQRLLLAMIWQEFRPFRSYGKWYRLTSRIALFLLQANSSVNFIIYYHMGAKFRQTANQMFCSAKRRKRGVD</sequence>
<feature type="transmembrane region" description="Helical" evidence="6">
    <location>
        <begin position="89"/>
        <end position="108"/>
    </location>
</feature>
<feature type="region of interest" description="Disordered" evidence="5">
    <location>
        <begin position="1"/>
        <end position="21"/>
    </location>
</feature>
<evidence type="ECO:0000256" key="4">
    <source>
        <dbReference type="ARBA" id="ARBA00023136"/>
    </source>
</evidence>
<protein>
    <submittedName>
        <fullName evidence="8">Chemosensory receptor B</fullName>
    </submittedName>
</protein>
<dbReference type="GO" id="GO:0016020">
    <property type="term" value="C:membrane"/>
    <property type="evidence" value="ECO:0007669"/>
    <property type="project" value="UniProtKB-SubCell"/>
</dbReference>
<feature type="transmembrane region" description="Helical" evidence="6">
    <location>
        <begin position="164"/>
        <end position="188"/>
    </location>
</feature>
<comment type="subcellular location">
    <subcellularLocation>
        <location evidence="1">Membrane</location>
    </subcellularLocation>
</comment>
<evidence type="ECO:0000259" key="7">
    <source>
        <dbReference type="PROSITE" id="PS50262"/>
    </source>
</evidence>